<comment type="cofactor">
    <cofactor evidence="1">
        <name>Mg(2+)</name>
        <dbReference type="ChEBI" id="CHEBI:18420"/>
    </cofactor>
</comment>
<proteinExistence type="predicted"/>
<feature type="domain" description="Nudix hydrolase" evidence="5">
    <location>
        <begin position="17"/>
        <end position="148"/>
    </location>
</feature>
<reference evidence="6 7" key="1">
    <citation type="submission" date="2021-12" db="EMBL/GenBank/DDBJ databases">
        <title>Sinirhodobacter sp. WL0062 is a bacterium isolated from seawater.</title>
        <authorList>
            <person name="Wang L."/>
            <person name="He W."/>
            <person name="Zhang D.-F."/>
        </authorList>
    </citation>
    <scope>NUCLEOTIDE SEQUENCE [LARGE SCALE GENOMIC DNA]</scope>
    <source>
        <strain evidence="6 7">WL0062</strain>
    </source>
</reference>
<evidence type="ECO:0000259" key="5">
    <source>
        <dbReference type="PROSITE" id="PS51462"/>
    </source>
</evidence>
<dbReference type="InterPro" id="IPR015797">
    <property type="entry name" value="NUDIX_hydrolase-like_dom_sf"/>
</dbReference>
<dbReference type="PANTHER" id="PTHR12629">
    <property type="entry name" value="DIPHOSPHOINOSITOL POLYPHOSPHATE PHOSPHOHYDROLASE"/>
    <property type="match status" value="1"/>
</dbReference>
<comment type="caution">
    <text evidence="6">The sequence shown here is derived from an EMBL/GenBank/DDBJ whole genome shotgun (WGS) entry which is preliminary data.</text>
</comment>
<dbReference type="InterPro" id="IPR047198">
    <property type="entry name" value="DDP-like_NUDIX"/>
</dbReference>
<dbReference type="GO" id="GO:0016787">
    <property type="term" value="F:hydrolase activity"/>
    <property type="evidence" value="ECO:0007669"/>
    <property type="project" value="UniProtKB-KW"/>
</dbReference>
<dbReference type="SUPFAM" id="SSF55811">
    <property type="entry name" value="Nudix"/>
    <property type="match status" value="1"/>
</dbReference>
<dbReference type="CDD" id="cd04666">
    <property type="entry name" value="NUDIX_DIPP2_like_Nudt4"/>
    <property type="match status" value="1"/>
</dbReference>
<evidence type="ECO:0000256" key="3">
    <source>
        <dbReference type="ARBA" id="ARBA00022801"/>
    </source>
</evidence>
<evidence type="ECO:0000256" key="1">
    <source>
        <dbReference type="ARBA" id="ARBA00001946"/>
    </source>
</evidence>
<dbReference type="PROSITE" id="PS51462">
    <property type="entry name" value="NUDIX"/>
    <property type="match status" value="1"/>
</dbReference>
<organism evidence="6 7">
    <name type="scientific">Rhodobacter flavimaris</name>
    <dbReference type="NCBI Taxonomy" id="2907145"/>
    <lineage>
        <taxon>Bacteria</taxon>
        <taxon>Pseudomonadati</taxon>
        <taxon>Pseudomonadota</taxon>
        <taxon>Alphaproteobacteria</taxon>
        <taxon>Rhodobacterales</taxon>
        <taxon>Rhodobacter group</taxon>
        <taxon>Rhodobacter</taxon>
    </lineage>
</organism>
<evidence type="ECO:0000256" key="4">
    <source>
        <dbReference type="ARBA" id="ARBA00022842"/>
    </source>
</evidence>
<evidence type="ECO:0000313" key="6">
    <source>
        <dbReference type="EMBL" id="MCE5973731.1"/>
    </source>
</evidence>
<evidence type="ECO:0000313" key="7">
    <source>
        <dbReference type="Proteomes" id="UP001521181"/>
    </source>
</evidence>
<dbReference type="InterPro" id="IPR000086">
    <property type="entry name" value="NUDIX_hydrolase_dom"/>
</dbReference>
<dbReference type="Proteomes" id="UP001521181">
    <property type="component" value="Unassembled WGS sequence"/>
</dbReference>
<protein>
    <submittedName>
        <fullName evidence="6">NUDIX hydrolase</fullName>
    </submittedName>
</protein>
<dbReference type="Gene3D" id="3.90.79.10">
    <property type="entry name" value="Nucleoside Triphosphate Pyrophosphohydrolase"/>
    <property type="match status" value="1"/>
</dbReference>
<keyword evidence="7" id="KW-1185">Reference proteome</keyword>
<keyword evidence="4" id="KW-0460">Magnesium</keyword>
<evidence type="ECO:0000256" key="2">
    <source>
        <dbReference type="ARBA" id="ARBA00022723"/>
    </source>
</evidence>
<gene>
    <name evidence="6" type="ORF">LZA78_09585</name>
</gene>
<dbReference type="EMBL" id="JAJUOS010000006">
    <property type="protein sequence ID" value="MCE5973731.1"/>
    <property type="molecule type" value="Genomic_DNA"/>
</dbReference>
<keyword evidence="3 6" id="KW-0378">Hydrolase</keyword>
<accession>A0ABS8YY87</accession>
<keyword evidence="2" id="KW-0479">Metal-binding</keyword>
<dbReference type="RefSeq" id="WP_233676711.1">
    <property type="nucleotide sequence ID" value="NZ_JAJUOS010000006.1"/>
</dbReference>
<name>A0ABS8YY87_9RHOB</name>
<dbReference type="PANTHER" id="PTHR12629:SF0">
    <property type="entry name" value="DIPHOSPHOINOSITOL-POLYPHOSPHATE DIPHOSPHATASE"/>
    <property type="match status" value="1"/>
</dbReference>
<dbReference type="Pfam" id="PF00293">
    <property type="entry name" value="NUDIX"/>
    <property type="match status" value="1"/>
</dbReference>
<sequence>MIRVIGEVLTGLLGLRPPQLQVGALCVRRHKGKREVLLISSLDTGRWIIPKGWPMNGRTLAGAAAQEAWEEAGVRGQVRPGQIGVFTYLKKRDSGMHLRCEVHVFQIEVQSLSERYPEAGRRTREWFTSEEAAERVAEDGLKQILRSL</sequence>